<reference evidence="1" key="1">
    <citation type="journal article" date="2020" name="G3 (Bethesda)">
        <title>High-Quality Assemblies for Three Invasive Social Wasps from the &lt;i&gt;Vespula&lt;/i&gt; Genus.</title>
        <authorList>
            <person name="Harrop T.W.R."/>
            <person name="Guhlin J."/>
            <person name="McLaughlin G.M."/>
            <person name="Permina E."/>
            <person name="Stockwell P."/>
            <person name="Gilligan J."/>
            <person name="Le Lec M.F."/>
            <person name="Gruber M.A.M."/>
            <person name="Quinn O."/>
            <person name="Lovegrove M."/>
            <person name="Duncan E.J."/>
            <person name="Remnant E.J."/>
            <person name="Van Eeckhoven J."/>
            <person name="Graham B."/>
            <person name="Knapp R.A."/>
            <person name="Langford K.W."/>
            <person name="Kronenberg Z."/>
            <person name="Press M.O."/>
            <person name="Eacker S.M."/>
            <person name="Wilson-Rankin E.E."/>
            <person name="Purcell J."/>
            <person name="Lester P.J."/>
            <person name="Dearden P.K."/>
        </authorList>
    </citation>
    <scope>NUCLEOTIDE SEQUENCE</scope>
    <source>
        <strain evidence="1">Marl-1</strain>
    </source>
</reference>
<sequence>MQFTSVHFAWTDILAKFFQRYIGAAFGARIDTSTRSSLLLLPIEDELIKKKRENLGLEKCIKDRGSVTLAILRCDRGIVVLSTKKKTTRTESNLPSIFIRTFPTCIQSR</sequence>
<keyword evidence="2" id="KW-1185">Reference proteome</keyword>
<organism evidence="1 2">
    <name type="scientific">Vespula vulgaris</name>
    <name type="common">Yellow jacket</name>
    <name type="synonym">Wasp</name>
    <dbReference type="NCBI Taxonomy" id="7454"/>
    <lineage>
        <taxon>Eukaryota</taxon>
        <taxon>Metazoa</taxon>
        <taxon>Ecdysozoa</taxon>
        <taxon>Arthropoda</taxon>
        <taxon>Hexapoda</taxon>
        <taxon>Insecta</taxon>
        <taxon>Pterygota</taxon>
        <taxon>Neoptera</taxon>
        <taxon>Endopterygota</taxon>
        <taxon>Hymenoptera</taxon>
        <taxon>Apocrita</taxon>
        <taxon>Aculeata</taxon>
        <taxon>Vespoidea</taxon>
        <taxon>Vespidae</taxon>
        <taxon>Vespinae</taxon>
        <taxon>Vespula</taxon>
    </lineage>
</organism>
<evidence type="ECO:0000313" key="1">
    <source>
        <dbReference type="EMBL" id="KAF7407453.1"/>
    </source>
</evidence>
<evidence type="ECO:0000313" key="2">
    <source>
        <dbReference type="Proteomes" id="UP000614350"/>
    </source>
</evidence>
<dbReference type="EMBL" id="JACSEA010000002">
    <property type="protein sequence ID" value="KAF7407453.1"/>
    <property type="molecule type" value="Genomic_DNA"/>
</dbReference>
<name>A0A834KJ11_VESVU</name>
<accession>A0A834KJ11</accession>
<dbReference type="Proteomes" id="UP000614350">
    <property type="component" value="Unassembled WGS sequence"/>
</dbReference>
<proteinExistence type="predicted"/>
<comment type="caution">
    <text evidence="1">The sequence shown here is derived from an EMBL/GenBank/DDBJ whole genome shotgun (WGS) entry which is preliminary data.</text>
</comment>
<gene>
    <name evidence="1" type="ORF">HZH66_001990</name>
</gene>
<dbReference type="AlphaFoldDB" id="A0A834KJ11"/>
<protein>
    <submittedName>
        <fullName evidence="1">Uncharacterized protein</fullName>
    </submittedName>
</protein>